<name>A0AAJ4XQJ0_9BASI</name>
<evidence type="ECO:0000313" key="2">
    <source>
        <dbReference type="Proteomes" id="UP001294444"/>
    </source>
</evidence>
<evidence type="ECO:0000313" key="1">
    <source>
        <dbReference type="EMBL" id="SNX87324.1"/>
    </source>
</evidence>
<dbReference type="EMBL" id="OAPG01000018">
    <property type="protein sequence ID" value="SNX87324.1"/>
    <property type="molecule type" value="Genomic_DNA"/>
</dbReference>
<keyword evidence="2" id="KW-1185">Reference proteome</keyword>
<sequence length="117" mass="12884">MPALDGHLTRGLASCVQEHRYKFEQGAAVMSGPGPGLSDYGSREQPANKTCGLCSTFGLSSQYLYHASYSQSNTGYTNRICRCRMIACVEGSAQYLNDCPKAYPQFGCDPYEHRNQI</sequence>
<comment type="caution">
    <text evidence="1">The sequence shown here is derived from an EMBL/GenBank/DDBJ whole genome shotgun (WGS) entry which is preliminary data.</text>
</comment>
<dbReference type="AlphaFoldDB" id="A0AAJ4XQJ0"/>
<proteinExistence type="predicted"/>
<protein>
    <submittedName>
        <fullName evidence="1">Uncharacterized protein</fullName>
    </submittedName>
</protein>
<gene>
    <name evidence="1" type="ORF">MEPE_06034</name>
</gene>
<reference evidence="1" key="1">
    <citation type="submission" date="2023-10" db="EMBL/GenBank/DDBJ databases">
        <authorList>
            <person name="Guldener U."/>
        </authorList>
    </citation>
    <scope>NUCLEOTIDE SEQUENCE</scope>
    <source>
        <strain evidence="1">Mp4</strain>
    </source>
</reference>
<dbReference type="Proteomes" id="UP001294444">
    <property type="component" value="Unassembled WGS sequence"/>
</dbReference>
<organism evidence="1 2">
    <name type="scientific">Melanopsichium pennsylvanicum</name>
    <dbReference type="NCBI Taxonomy" id="63383"/>
    <lineage>
        <taxon>Eukaryota</taxon>
        <taxon>Fungi</taxon>
        <taxon>Dikarya</taxon>
        <taxon>Basidiomycota</taxon>
        <taxon>Ustilaginomycotina</taxon>
        <taxon>Ustilaginomycetes</taxon>
        <taxon>Ustilaginales</taxon>
        <taxon>Ustilaginaceae</taxon>
        <taxon>Melanopsichium</taxon>
    </lineage>
</organism>
<accession>A0AAJ4XQJ0</accession>